<evidence type="ECO:0000256" key="4">
    <source>
        <dbReference type="PROSITE-ProRule" id="PRU01384"/>
    </source>
</evidence>
<keyword evidence="5" id="KW-0175">Coiled coil</keyword>
<dbReference type="InterPro" id="IPR006691">
    <property type="entry name" value="GyrA/parC_rep"/>
</dbReference>
<evidence type="ECO:0000256" key="3">
    <source>
        <dbReference type="HAMAP-Rule" id="MF_01897"/>
    </source>
</evidence>
<dbReference type="CDD" id="cd00187">
    <property type="entry name" value="TOP4c"/>
    <property type="match status" value="1"/>
</dbReference>
<dbReference type="NCBIfam" id="NF004044">
    <property type="entry name" value="PRK05561.1"/>
    <property type="match status" value="1"/>
</dbReference>
<evidence type="ECO:0000313" key="7">
    <source>
        <dbReference type="EMBL" id="QXM07031.1"/>
    </source>
</evidence>
<comment type="similarity">
    <text evidence="3">Belongs to the type II topoisomerase GyrA/ParC subunit family.</text>
</comment>
<name>A0ABX8RE39_9CLOT</name>
<keyword evidence="1 3" id="KW-0547">Nucleotide-binding</keyword>
<keyword evidence="3 4" id="KW-0238">DNA-binding</keyword>
<dbReference type="InterPro" id="IPR005743">
    <property type="entry name" value="GyrA"/>
</dbReference>
<dbReference type="EMBL" id="CP078093">
    <property type="protein sequence ID" value="QXM07031.1"/>
    <property type="molecule type" value="Genomic_DNA"/>
</dbReference>
<evidence type="ECO:0000313" key="8">
    <source>
        <dbReference type="Proteomes" id="UP000886818"/>
    </source>
</evidence>
<dbReference type="Proteomes" id="UP000886818">
    <property type="component" value="Chromosome"/>
</dbReference>
<reference evidence="7" key="1">
    <citation type="submission" date="2021-07" db="EMBL/GenBank/DDBJ databases">
        <title>Complete genome sequence of Crassaminicella sp. 143-21, isolated from a deep-sea hydrothermal vent.</title>
        <authorList>
            <person name="Li X."/>
        </authorList>
    </citation>
    <scope>NUCLEOTIDE SEQUENCE</scope>
    <source>
        <strain evidence="7">143-21</strain>
    </source>
</reference>
<protein>
    <recommendedName>
        <fullName evidence="3">DNA gyrase subunit A</fullName>
        <ecNumber evidence="3">5.6.2.2</ecNumber>
    </recommendedName>
</protein>
<dbReference type="NCBIfam" id="TIGR01063">
    <property type="entry name" value="gyrA"/>
    <property type="match status" value="1"/>
</dbReference>
<evidence type="ECO:0000256" key="5">
    <source>
        <dbReference type="SAM" id="Coils"/>
    </source>
</evidence>
<evidence type="ECO:0000259" key="6">
    <source>
        <dbReference type="PROSITE" id="PS52040"/>
    </source>
</evidence>
<organism evidence="7 8">
    <name type="scientific">Crassaminicella indica</name>
    <dbReference type="NCBI Taxonomy" id="2855394"/>
    <lineage>
        <taxon>Bacteria</taxon>
        <taxon>Bacillati</taxon>
        <taxon>Bacillota</taxon>
        <taxon>Clostridia</taxon>
        <taxon>Eubacteriales</taxon>
        <taxon>Clostridiaceae</taxon>
        <taxon>Crassaminicella</taxon>
    </lineage>
</organism>
<comment type="subcellular location">
    <subcellularLocation>
        <location evidence="3">Cytoplasm</location>
    </subcellularLocation>
</comment>
<dbReference type="Pfam" id="PF00521">
    <property type="entry name" value="DNA_topoisoIV"/>
    <property type="match status" value="1"/>
</dbReference>
<keyword evidence="3" id="KW-0963">Cytoplasm</keyword>
<comment type="miscellaneous">
    <text evidence="3">Few gyrases are as efficient as E.coli at forming negative supercoils. Not all organisms have 2 type II topoisomerases; in organisms with a single type II topoisomerase this enzyme also has to decatenate newly replicated chromosomes.</text>
</comment>
<dbReference type="PANTHER" id="PTHR43493:SF5">
    <property type="entry name" value="DNA GYRASE SUBUNIT A, CHLOROPLASTIC_MITOCHONDRIAL"/>
    <property type="match status" value="1"/>
</dbReference>
<dbReference type="PANTHER" id="PTHR43493">
    <property type="entry name" value="DNA GYRASE/TOPOISOMERASE SUBUNIT A"/>
    <property type="match status" value="1"/>
</dbReference>
<feature type="active site" description="O-(5'-phospho-DNA)-tyrosine intermediate" evidence="3 4">
    <location>
        <position position="122"/>
    </location>
</feature>
<dbReference type="HAMAP" id="MF_01897">
    <property type="entry name" value="GyrA"/>
    <property type="match status" value="1"/>
</dbReference>
<comment type="catalytic activity">
    <reaction evidence="3 4">
        <text>ATP-dependent breakage, passage and rejoining of double-stranded DNA.</text>
        <dbReference type="EC" id="5.6.2.2"/>
    </reaction>
</comment>
<dbReference type="EC" id="5.6.2.2" evidence="3"/>
<feature type="coiled-coil region" evidence="5">
    <location>
        <begin position="436"/>
        <end position="484"/>
    </location>
</feature>
<sequence>MIEDKSKIIQVDIEEKMKKSYIDYAMSVIVGRALPDVRDGLKPVHRRILYAMNELGLTPEKPHRKSARIVGDVLGKYHPHGDSSVYDAMVRMAQDFSTRYLLVNGHGNFGSIDGDGAAAMRYTEAKLTKLSVEMLRDIGKETVDFSPNFDETLKEPTVLPSRFPNLLVNGSNGIAVGMATSIPPHNLGEVIDATVKLIDDRDATVEDLIKIVKGPDFPTGAIIMGKESIKEAYRTGQGRVVVRAKAEIEQTAKGKNQIIVTEIPYQVNKARLIEKIADLVRDKKIEGISDLRDESDRKGMRIVIELKRDANPNVVLNKLYKHTQLQDTFSIIMIALVNGQPKILNLYELIYYYLEHQKDVVTRRTQYDLAKTEDRAHILEGLKIALDHIDAVIKLIRGSKNVAEAKEGLLNTFNLSERQAQAILDMRLQKLTGLEREKIEEEYEELIKLINHYKEVLANERLLLNIVKEEILEIKESYNDARRTVITAAADEIDIEDLIDEEEVAITLTHLGYIKRLPADTYKSQRRGGKGIAGLTTREEDFVEHLFITSTHNYILFFTNRGRVYRLKAYEIPEAKRQAKGTAIVNLLQLLPKEKVTAVIPVKEFEQSKFLVAATQKGIIKKTDLSQFDTSRKSGLIAINLREDDELISVKLTDGDKEVIIVTKEGKSIRFKEADVRDMGRAAMGVKAINLDDNDYVVAMELVEEDSDLLVVSEYGFGKRTSLENYNTQSRGGKGLITYNSKEKTGKLVGAKVVKDHDEIMLININGVIIRLEVKEIPRMGRNTQGVTLMRVDHDSNIVSIAKVVQDVEEE</sequence>
<comment type="subunit">
    <text evidence="3">Heterotetramer, composed of two GyrA and two GyrB chains. In the heterotetramer, GyrA contains the active site tyrosine that forms a transient covalent intermediate with DNA, while GyrB binds cofactors and catalyzes ATP hydrolysis.</text>
</comment>
<evidence type="ECO:0000256" key="1">
    <source>
        <dbReference type="ARBA" id="ARBA00022741"/>
    </source>
</evidence>
<feature type="domain" description="Topo IIA-type catalytic" evidence="6">
    <location>
        <begin position="34"/>
        <end position="498"/>
    </location>
</feature>
<dbReference type="PROSITE" id="PS52040">
    <property type="entry name" value="TOPO_IIA"/>
    <property type="match status" value="1"/>
</dbReference>
<proteinExistence type="inferred from homology"/>
<dbReference type="NCBIfam" id="NF004043">
    <property type="entry name" value="PRK05560.1"/>
    <property type="match status" value="1"/>
</dbReference>
<dbReference type="InterPro" id="IPR050220">
    <property type="entry name" value="Type_II_DNA_Topoisomerases"/>
</dbReference>
<accession>A0ABX8RE39</accession>
<comment type="function">
    <text evidence="3">A type II topoisomerase that negatively supercoils closed circular double-stranded (ds) DNA in an ATP-dependent manner to modulate DNA topology and maintain chromosomes in an underwound state. Negative supercoiling favors strand separation, and DNA replication, transcription, recombination and repair, all of which involve strand separation. Also able to catalyze the interconversion of other topological isomers of dsDNA rings, including catenanes and knotted rings. Type II topoisomerases break and join 2 DNA strands simultaneously in an ATP-dependent manner.</text>
</comment>
<gene>
    <name evidence="3 7" type="primary">gyrA</name>
    <name evidence="7" type="ORF">KVH43_04755</name>
</gene>
<keyword evidence="8" id="KW-1185">Reference proteome</keyword>
<dbReference type="InterPro" id="IPR002205">
    <property type="entry name" value="Topo_IIA_dom_A"/>
</dbReference>
<keyword evidence="3 4" id="KW-0413">Isomerase</keyword>
<evidence type="ECO:0000256" key="2">
    <source>
        <dbReference type="ARBA" id="ARBA00022840"/>
    </source>
</evidence>
<keyword evidence="3 4" id="KW-0799">Topoisomerase</keyword>
<dbReference type="SMART" id="SM00434">
    <property type="entry name" value="TOP4c"/>
    <property type="match status" value="1"/>
</dbReference>
<dbReference type="Pfam" id="PF03989">
    <property type="entry name" value="DNA_gyraseA_C"/>
    <property type="match status" value="6"/>
</dbReference>
<feature type="short sequence motif" description="GyrA-box" evidence="3">
    <location>
        <begin position="525"/>
        <end position="531"/>
    </location>
</feature>
<keyword evidence="2 3" id="KW-0067">ATP-binding</keyword>